<dbReference type="FunFam" id="3.40.50.300:FF:000474">
    <property type="entry name" value="Putative ABC transporter ATP-binding subunit"/>
    <property type="match status" value="1"/>
</dbReference>
<feature type="transmembrane region" description="Helical" evidence="10">
    <location>
        <begin position="798"/>
        <end position="819"/>
    </location>
</feature>
<dbReference type="eggNOG" id="COG1131">
    <property type="taxonomic scope" value="Bacteria"/>
</dbReference>
<feature type="domain" description="FHA" evidence="11">
    <location>
        <begin position="191"/>
        <end position="240"/>
    </location>
</feature>
<comment type="subcellular location">
    <subcellularLocation>
        <location evidence="1">Membrane</location>
        <topology evidence="1">Multi-pass membrane protein</topology>
    </subcellularLocation>
</comment>
<dbReference type="PANTHER" id="PTHR48041:SF139">
    <property type="entry name" value="PROTEIN SCARLET"/>
    <property type="match status" value="1"/>
</dbReference>
<protein>
    <submittedName>
        <fullName evidence="13">ABC transporter ATP-binding protein</fullName>
    </submittedName>
</protein>
<dbReference type="PANTHER" id="PTHR48041">
    <property type="entry name" value="ABC TRANSPORTER G FAMILY MEMBER 28"/>
    <property type="match status" value="1"/>
</dbReference>
<evidence type="ECO:0000256" key="4">
    <source>
        <dbReference type="ARBA" id="ARBA00022692"/>
    </source>
</evidence>
<dbReference type="STRING" id="1790.A5645_19245"/>
<reference evidence="13 14" key="1">
    <citation type="submission" date="2016-06" db="EMBL/GenBank/DDBJ databases">
        <authorList>
            <person name="Kjaerup R.B."/>
            <person name="Dalgaard T.S."/>
            <person name="Juul-Madsen H.R."/>
        </authorList>
    </citation>
    <scope>NUCLEOTIDE SEQUENCE [LARGE SCALE GENOMIC DNA]</scope>
    <source>
        <strain evidence="13 14">1081914.2</strain>
    </source>
</reference>
<dbReference type="Gene3D" id="3.40.50.300">
    <property type="entry name" value="P-loop containing nucleotide triphosphate hydrolases"/>
    <property type="match status" value="1"/>
</dbReference>
<accession>A0A1A3CHA9</accession>
<keyword evidence="4 10" id="KW-0812">Transmembrane</keyword>
<feature type="domain" description="FHA" evidence="11">
    <location>
        <begin position="20"/>
        <end position="77"/>
    </location>
</feature>
<feature type="compositionally biased region" description="Pro residues" evidence="9">
    <location>
        <begin position="139"/>
        <end position="151"/>
    </location>
</feature>
<evidence type="ECO:0000256" key="5">
    <source>
        <dbReference type="ARBA" id="ARBA00022741"/>
    </source>
</evidence>
<dbReference type="SUPFAM" id="SSF49879">
    <property type="entry name" value="SMAD/FHA domain"/>
    <property type="match status" value="2"/>
</dbReference>
<dbReference type="InterPro" id="IPR003439">
    <property type="entry name" value="ABC_transporter-like_ATP-bd"/>
</dbReference>
<gene>
    <name evidence="13" type="ORF">A9X01_00050</name>
</gene>
<dbReference type="AlphaFoldDB" id="A0A1A3CHA9"/>
<dbReference type="InterPro" id="IPR013525">
    <property type="entry name" value="ABC2_TM"/>
</dbReference>
<evidence type="ECO:0000259" key="11">
    <source>
        <dbReference type="PROSITE" id="PS50006"/>
    </source>
</evidence>
<dbReference type="SMART" id="SM00240">
    <property type="entry name" value="FHA"/>
    <property type="match status" value="2"/>
</dbReference>
<organism evidence="13 14">
    <name type="scientific">Mycobacterium asiaticum</name>
    <dbReference type="NCBI Taxonomy" id="1790"/>
    <lineage>
        <taxon>Bacteria</taxon>
        <taxon>Bacillati</taxon>
        <taxon>Actinomycetota</taxon>
        <taxon>Actinomycetes</taxon>
        <taxon>Mycobacteriales</taxon>
        <taxon>Mycobacteriaceae</taxon>
        <taxon>Mycobacterium</taxon>
    </lineage>
</organism>
<dbReference type="Pfam" id="PF00005">
    <property type="entry name" value="ABC_tran"/>
    <property type="match status" value="1"/>
</dbReference>
<dbReference type="Pfam" id="PF01061">
    <property type="entry name" value="ABC2_membrane"/>
    <property type="match status" value="1"/>
</dbReference>
<evidence type="ECO:0000256" key="3">
    <source>
        <dbReference type="ARBA" id="ARBA00022553"/>
    </source>
</evidence>
<dbReference type="InterPro" id="IPR017871">
    <property type="entry name" value="ABC_transporter-like_CS"/>
</dbReference>
<dbReference type="PROSITE" id="PS00211">
    <property type="entry name" value="ABC_TRANSPORTER_1"/>
    <property type="match status" value="1"/>
</dbReference>
<dbReference type="OrthoDB" id="9804819at2"/>
<evidence type="ECO:0000259" key="12">
    <source>
        <dbReference type="PROSITE" id="PS50893"/>
    </source>
</evidence>
<name>A0A1A3CHA9_MYCAS</name>
<dbReference type="PROSITE" id="PS50893">
    <property type="entry name" value="ABC_TRANSPORTER_2"/>
    <property type="match status" value="1"/>
</dbReference>
<keyword evidence="8 10" id="KW-0472">Membrane</keyword>
<dbReference type="InterPro" id="IPR000253">
    <property type="entry name" value="FHA_dom"/>
</dbReference>
<evidence type="ECO:0000256" key="2">
    <source>
        <dbReference type="ARBA" id="ARBA00022448"/>
    </source>
</evidence>
<dbReference type="GO" id="GO:0016887">
    <property type="term" value="F:ATP hydrolysis activity"/>
    <property type="evidence" value="ECO:0007669"/>
    <property type="project" value="InterPro"/>
</dbReference>
<feature type="transmembrane region" description="Helical" evidence="10">
    <location>
        <begin position="614"/>
        <end position="633"/>
    </location>
</feature>
<evidence type="ECO:0000256" key="10">
    <source>
        <dbReference type="SAM" id="Phobius"/>
    </source>
</evidence>
<keyword evidence="7 10" id="KW-1133">Transmembrane helix</keyword>
<evidence type="ECO:0000256" key="7">
    <source>
        <dbReference type="ARBA" id="ARBA00022989"/>
    </source>
</evidence>
<dbReference type="Pfam" id="PF00498">
    <property type="entry name" value="FHA"/>
    <property type="match status" value="2"/>
</dbReference>
<evidence type="ECO:0000256" key="1">
    <source>
        <dbReference type="ARBA" id="ARBA00004141"/>
    </source>
</evidence>
<comment type="caution">
    <text evidence="13">The sequence shown here is derived from an EMBL/GenBank/DDBJ whole genome shotgun (WGS) entry which is preliminary data.</text>
</comment>
<evidence type="ECO:0000313" key="14">
    <source>
        <dbReference type="Proteomes" id="UP000093795"/>
    </source>
</evidence>
<dbReference type="InterPro" id="IPR008984">
    <property type="entry name" value="SMAD_FHA_dom_sf"/>
</dbReference>
<dbReference type="SUPFAM" id="SSF52540">
    <property type="entry name" value="P-loop containing nucleoside triphosphate hydrolases"/>
    <property type="match status" value="1"/>
</dbReference>
<dbReference type="GO" id="GO:0140359">
    <property type="term" value="F:ABC-type transporter activity"/>
    <property type="evidence" value="ECO:0007669"/>
    <property type="project" value="InterPro"/>
</dbReference>
<dbReference type="GO" id="GO:0016020">
    <property type="term" value="C:membrane"/>
    <property type="evidence" value="ECO:0007669"/>
    <property type="project" value="UniProtKB-SubCell"/>
</dbReference>
<sequence>MTQAEPPALTVRAGPAQRTFAAGREAILGSDVRADLRVAHPLVARAHLLLRFEQGNWIAKAIDNQSPHGIFLNGRPVPLVGIQDGMTVNLARPDGPHVVFRIGQPAAKPPPRLFRPPQRQSQHADTQRTAAIPLRPKAAPEPPPDPAPTDPLNPALTDPLNPVTTVSQFPTRGINVLGADPNLAPPVGRTAWIGRAEDCDIVVNDVLASRRHAYLAPTAIGIEIRDAHSSNGTFVNGIRVGSALLSQGDVVTIGNVDLGFTGETLVRRTEAATRTGGLEVDEVCFSVDEKALLQKVSVTARPGTLTAIIGGSGAGKTTLARLIAGYTRPGTGVVTFEGHNIHTEYASLRSRIGMVPQDDVVHRQLTVNQALGYAAELRLPPDTTKADRAQVIAQVLDELGLTQHADTRVDQLSGGQRKRASVALELLTGPSLLILDEPTSGLDPALDLQVMTMLRQLADAGRVVLVVTHSLTYLDVCDQVLLMAPGGKTAYLGPPGQIGDAFGTTNWAHIFAKVGADPDEANRRFLAQRAAQDSLVSAKQPQAPSGLGEPAHTSAWRQFSTIARRQVRLVVNDRAYFVFLAVLPFILGALSLTVPGDRGFGLASPTSDTPDEAAQILNLLSIAAVFMGSALTIRDLIGERAIFRREQAVGLSTSAYLGAKIIVFCGFAIVQAAIATIIVLVGKGAPTQGALLLGSPSFELFTSIAATCVASAILGLVLSAIARSNEQIMPLLVVSLMLQLVLAGGIVPVTNRVFLDQLSWAVPARWGYGASAATVNLRELVPGSVSPEDSHWTHSRTAWLFDMGMLAALSVVYSVIVWWRIRLKR</sequence>
<dbReference type="eggNOG" id="COG1716">
    <property type="taxonomic scope" value="Bacteria"/>
</dbReference>
<dbReference type="EMBL" id="LZKQ01000112">
    <property type="protein sequence ID" value="OBI85762.1"/>
    <property type="molecule type" value="Genomic_DNA"/>
</dbReference>
<dbReference type="RefSeq" id="WP_065120601.1">
    <property type="nucleotide sequence ID" value="NZ_LZKQ01000112.1"/>
</dbReference>
<keyword evidence="6 13" id="KW-0067">ATP-binding</keyword>
<feature type="transmembrane region" description="Helical" evidence="10">
    <location>
        <begin position="575"/>
        <end position="594"/>
    </location>
</feature>
<keyword evidence="5" id="KW-0547">Nucleotide-binding</keyword>
<keyword evidence="2" id="KW-0813">Transport</keyword>
<dbReference type="InterPro" id="IPR050352">
    <property type="entry name" value="ABCG_transporters"/>
</dbReference>
<dbReference type="InterPro" id="IPR027417">
    <property type="entry name" value="P-loop_NTPase"/>
</dbReference>
<dbReference type="GO" id="GO:0005524">
    <property type="term" value="F:ATP binding"/>
    <property type="evidence" value="ECO:0007669"/>
    <property type="project" value="UniProtKB-KW"/>
</dbReference>
<dbReference type="PROSITE" id="PS50006">
    <property type="entry name" value="FHA_DOMAIN"/>
    <property type="match status" value="2"/>
</dbReference>
<evidence type="ECO:0000313" key="13">
    <source>
        <dbReference type="EMBL" id="OBI85762.1"/>
    </source>
</evidence>
<evidence type="ECO:0000256" key="6">
    <source>
        <dbReference type="ARBA" id="ARBA00022840"/>
    </source>
</evidence>
<feature type="domain" description="ABC transporter" evidence="12">
    <location>
        <begin position="278"/>
        <end position="510"/>
    </location>
</feature>
<feature type="transmembrane region" description="Helical" evidence="10">
    <location>
        <begin position="654"/>
        <end position="680"/>
    </location>
</feature>
<keyword evidence="3" id="KW-0597">Phosphoprotein</keyword>
<evidence type="ECO:0000256" key="9">
    <source>
        <dbReference type="SAM" id="MobiDB-lite"/>
    </source>
</evidence>
<dbReference type="eggNOG" id="COG0842">
    <property type="taxonomic scope" value="Bacteria"/>
</dbReference>
<feature type="transmembrane region" description="Helical" evidence="10">
    <location>
        <begin position="728"/>
        <end position="749"/>
    </location>
</feature>
<proteinExistence type="predicted"/>
<dbReference type="InterPro" id="IPR003593">
    <property type="entry name" value="AAA+_ATPase"/>
</dbReference>
<evidence type="ECO:0000256" key="8">
    <source>
        <dbReference type="ARBA" id="ARBA00023136"/>
    </source>
</evidence>
<dbReference type="Gene3D" id="2.60.200.20">
    <property type="match status" value="2"/>
</dbReference>
<dbReference type="Proteomes" id="UP000093795">
    <property type="component" value="Unassembled WGS sequence"/>
</dbReference>
<dbReference type="SMART" id="SM00382">
    <property type="entry name" value="AAA"/>
    <property type="match status" value="1"/>
</dbReference>
<feature type="transmembrane region" description="Helical" evidence="10">
    <location>
        <begin position="700"/>
        <end position="721"/>
    </location>
</feature>
<feature type="region of interest" description="Disordered" evidence="9">
    <location>
        <begin position="104"/>
        <end position="167"/>
    </location>
</feature>